<feature type="chain" id="PRO_5005331788" evidence="9">
    <location>
        <begin position="27"/>
        <end position="247"/>
    </location>
</feature>
<evidence type="ECO:0000259" key="10">
    <source>
        <dbReference type="Pfam" id="PF00345"/>
    </source>
</evidence>
<evidence type="ECO:0000256" key="8">
    <source>
        <dbReference type="RuleBase" id="RU003918"/>
    </source>
</evidence>
<dbReference type="GO" id="GO:0030288">
    <property type="term" value="C:outer membrane-bounded periplasmic space"/>
    <property type="evidence" value="ECO:0007669"/>
    <property type="project" value="InterPro"/>
</dbReference>
<feature type="signal peptide" evidence="9">
    <location>
        <begin position="1"/>
        <end position="26"/>
    </location>
</feature>
<dbReference type="GeneID" id="44979202"/>
<evidence type="ECO:0000256" key="6">
    <source>
        <dbReference type="ARBA" id="ARBA00023186"/>
    </source>
</evidence>
<sequence length="247" mass="27209">MTRMFRSLFLTLSVIVTLSVIQPAMADIVLSGTRIVYKEAQKDTSIRLENKGSRPALVQNWLDDGDPNADPSTINVPFNATPPVSRIEAGRGQTVKLTYTGARVLPKDRESIYWFNVLEVPPKMKDADVKEKNILQLAFRTRIKMFYRPEGLDGTASEAPKKLKWSMQQKSGKAVVHVINPTGYFVSFNKVEVTVGGRKHDVNSSMVAPKGETDFIISGLTSAPAKASIHYIAINDFGGAINGKVDI</sequence>
<dbReference type="SUPFAM" id="SSF49354">
    <property type="entry name" value="PapD-like"/>
    <property type="match status" value="1"/>
</dbReference>
<dbReference type="InterPro" id="IPR013783">
    <property type="entry name" value="Ig-like_fold"/>
</dbReference>
<dbReference type="Pfam" id="PF00345">
    <property type="entry name" value="PapD_N"/>
    <property type="match status" value="1"/>
</dbReference>
<dbReference type="Proteomes" id="UP000000289">
    <property type="component" value="Chromosome"/>
</dbReference>
<feature type="domain" description="Pili assembly chaperone C-terminal" evidence="11">
    <location>
        <begin position="179"/>
        <end position="240"/>
    </location>
</feature>
<evidence type="ECO:0000313" key="12">
    <source>
        <dbReference type="EMBL" id="CCC29273.1"/>
    </source>
</evidence>
<dbReference type="PANTHER" id="PTHR30251:SF2">
    <property type="entry name" value="FIMBRIAL CHAPERONE YADV-RELATED"/>
    <property type="match status" value="1"/>
</dbReference>
<protein>
    <submittedName>
        <fullName evidence="12">Fimbrial chaperone protein</fullName>
    </submittedName>
</protein>
<evidence type="ECO:0000256" key="3">
    <source>
        <dbReference type="ARBA" id="ARBA00022558"/>
    </source>
</evidence>
<comment type="similarity">
    <text evidence="2 8">Belongs to the periplasmic pilus chaperone family.</text>
</comment>
<dbReference type="InterPro" id="IPR018046">
    <property type="entry name" value="Pili_assmbl_chaperone_CS"/>
</dbReference>
<keyword evidence="5" id="KW-0574">Periplasm</keyword>
<proteinExistence type="inferred from homology"/>
<feature type="domain" description="Pili assembly chaperone N-terminal" evidence="10">
    <location>
        <begin position="28"/>
        <end position="152"/>
    </location>
</feature>
<dbReference type="InterPro" id="IPR001829">
    <property type="entry name" value="Pili_assmbl_chaperone_bac"/>
</dbReference>
<dbReference type="EMBL" id="FR877557">
    <property type="protein sequence ID" value="CCC29273.1"/>
    <property type="molecule type" value="Genomic_DNA"/>
</dbReference>
<organism evidence="12 13">
    <name type="scientific">Salmonella bongori (strain ATCC 43975 / DSM 13772 / NCTC 12419)</name>
    <dbReference type="NCBI Taxonomy" id="218493"/>
    <lineage>
        <taxon>Bacteria</taxon>
        <taxon>Pseudomonadati</taxon>
        <taxon>Pseudomonadota</taxon>
        <taxon>Gammaproteobacteria</taxon>
        <taxon>Enterobacterales</taxon>
        <taxon>Enterobacteriaceae</taxon>
        <taxon>Salmonella</taxon>
    </lineage>
</organism>
<reference evidence="12 13" key="1">
    <citation type="journal article" date="2011" name="PLoS Pathog.">
        <title>Salmonella bongori provides insights into the evolution of the Salmonellae.</title>
        <authorList>
            <person name="Fookes M."/>
            <person name="Schroeder G.N."/>
            <person name="Langridge G.C."/>
            <person name="Blondel C.J."/>
            <person name="Mammina C."/>
            <person name="Connor T.R."/>
            <person name="Seth-Smith H."/>
            <person name="Vernikos G.S."/>
            <person name="Robinson K.S."/>
            <person name="Sanders M."/>
            <person name="Petty N.K."/>
            <person name="Kingsley R.A."/>
            <person name="Baumler A.J."/>
            <person name="Nuccio S.P."/>
            <person name="Contreras I."/>
            <person name="Santiviago C.A."/>
            <person name="Maskell D."/>
            <person name="Barrow P."/>
            <person name="Humphrey T."/>
            <person name="Nastasi A."/>
            <person name="Roberts M."/>
            <person name="Frankel G."/>
            <person name="Parkhill J."/>
            <person name="Dougan G."/>
            <person name="Thomson N.R."/>
        </authorList>
    </citation>
    <scope>NUCLEOTIDE SEQUENCE [LARGE SCALE GENOMIC DNA]</scope>
    <source>
        <strain evidence="13">ATCC 43975 / DSM 13772 / NCTC 12419</strain>
    </source>
</reference>
<evidence type="ECO:0000256" key="4">
    <source>
        <dbReference type="ARBA" id="ARBA00022729"/>
    </source>
</evidence>
<dbReference type="PRINTS" id="PR00969">
    <property type="entry name" value="CHAPERONPILI"/>
</dbReference>
<dbReference type="RefSeq" id="WP_000197655.1">
    <property type="nucleotide sequence ID" value="NC_015761.1"/>
</dbReference>
<evidence type="ECO:0000256" key="5">
    <source>
        <dbReference type="ARBA" id="ARBA00022764"/>
    </source>
</evidence>
<dbReference type="PROSITE" id="PS00635">
    <property type="entry name" value="PILI_CHAPERONE"/>
    <property type="match status" value="1"/>
</dbReference>
<dbReference type="GO" id="GO:0071555">
    <property type="term" value="P:cell wall organization"/>
    <property type="evidence" value="ECO:0007669"/>
    <property type="project" value="InterPro"/>
</dbReference>
<dbReference type="AlphaFoldDB" id="A0A0K0H7D0"/>
<evidence type="ECO:0000313" key="13">
    <source>
        <dbReference type="Proteomes" id="UP000000289"/>
    </source>
</evidence>
<evidence type="ECO:0000256" key="9">
    <source>
        <dbReference type="SAM" id="SignalP"/>
    </source>
</evidence>
<dbReference type="Pfam" id="PF02753">
    <property type="entry name" value="PapD_C"/>
    <property type="match status" value="1"/>
</dbReference>
<dbReference type="PANTHER" id="PTHR30251">
    <property type="entry name" value="PILUS ASSEMBLY CHAPERONE"/>
    <property type="match status" value="1"/>
</dbReference>
<keyword evidence="3" id="KW-1029">Fimbrium biogenesis</keyword>
<dbReference type="eggNOG" id="COG3121">
    <property type="taxonomic scope" value="Bacteria"/>
</dbReference>
<dbReference type="KEGG" id="sbg:SBG_0177"/>
<evidence type="ECO:0000256" key="1">
    <source>
        <dbReference type="ARBA" id="ARBA00004418"/>
    </source>
</evidence>
<gene>
    <name evidence="12" type="primary">sbaC</name>
    <name evidence="12" type="ordered locus">SBG_0177</name>
</gene>
<evidence type="ECO:0000259" key="11">
    <source>
        <dbReference type="Pfam" id="PF02753"/>
    </source>
</evidence>
<dbReference type="InterPro" id="IPR036316">
    <property type="entry name" value="Pili_assmbl_chap_C_dom_sf"/>
</dbReference>
<accession>A0A0K0H7D0</accession>
<keyword evidence="6 8" id="KW-0143">Chaperone</keyword>
<keyword evidence="4 9" id="KW-0732">Signal</keyword>
<dbReference type="FunFam" id="2.60.40.10:FF:000458">
    <property type="entry name" value="Molecular chaperone FimC"/>
    <property type="match status" value="1"/>
</dbReference>
<dbReference type="InterPro" id="IPR008962">
    <property type="entry name" value="PapD-like_sf"/>
</dbReference>
<dbReference type="InterPro" id="IPR050643">
    <property type="entry name" value="Periplasmic_pilus_chap"/>
</dbReference>
<dbReference type="SUPFAM" id="SSF49584">
    <property type="entry name" value="Periplasmic chaperone C-domain"/>
    <property type="match status" value="1"/>
</dbReference>
<name>A0A0K0H7D0_SALBC</name>
<comment type="subcellular location">
    <subcellularLocation>
        <location evidence="1 8">Periplasm</location>
    </subcellularLocation>
</comment>
<dbReference type="InterPro" id="IPR016147">
    <property type="entry name" value="Pili_assmbl_chaperone_N"/>
</dbReference>
<dbReference type="NCBIfam" id="NF007398">
    <property type="entry name" value="PRK09926.1"/>
    <property type="match status" value="1"/>
</dbReference>
<evidence type="ECO:0000256" key="7">
    <source>
        <dbReference type="ARBA" id="ARBA00023319"/>
    </source>
</evidence>
<dbReference type="Gene3D" id="2.60.40.10">
    <property type="entry name" value="Immunoglobulins"/>
    <property type="match status" value="2"/>
</dbReference>
<keyword evidence="7" id="KW-0393">Immunoglobulin domain</keyword>
<evidence type="ECO:0000256" key="2">
    <source>
        <dbReference type="ARBA" id="ARBA00007399"/>
    </source>
</evidence>
<dbReference type="InterPro" id="IPR016148">
    <property type="entry name" value="Pili_assmbl_chaperone_C"/>
</dbReference>